<dbReference type="AlphaFoldDB" id="V9FVT5"/>
<protein>
    <submittedName>
        <fullName evidence="1">Uncharacterized protein</fullName>
    </submittedName>
</protein>
<dbReference type="HOGENOM" id="CLU_1963926_0_0_1"/>
<evidence type="ECO:0000313" key="1">
    <source>
        <dbReference type="EMBL" id="ETI55181.1"/>
    </source>
</evidence>
<dbReference type="Proteomes" id="UP000018721">
    <property type="component" value="Unassembled WGS sequence"/>
</dbReference>
<sequence>MSASSGSKTRDTVAFITNEDHQASQHYKERICEELLRSQLQQIERLEVNLKRVFKYSNKLMNTHEEIAVILAHEKDAANRLATTVGASTHNVGYVRRMMWHSNSAAAYSWNVHCERQTRWMQKEEVFG</sequence>
<evidence type="ECO:0000313" key="2">
    <source>
        <dbReference type="Proteomes" id="UP000018721"/>
    </source>
</evidence>
<name>V9FVT5_PHYNI</name>
<reference evidence="1 2" key="1">
    <citation type="submission" date="2013-11" db="EMBL/GenBank/DDBJ databases">
        <title>The Genome Sequence of Phytophthora parasitica P1569.</title>
        <authorList>
            <consortium name="The Broad Institute Genomics Platform"/>
            <person name="Russ C."/>
            <person name="Tyler B."/>
            <person name="Panabieres F."/>
            <person name="Shan W."/>
            <person name="Tripathy S."/>
            <person name="Grunwald N."/>
            <person name="Machado M."/>
            <person name="Johnson C.S."/>
            <person name="Arredondo F."/>
            <person name="Hong C."/>
            <person name="Coffey M."/>
            <person name="Young S.K."/>
            <person name="Zeng Q."/>
            <person name="Gargeya S."/>
            <person name="Fitzgerald M."/>
            <person name="Abouelleil A."/>
            <person name="Alvarado L."/>
            <person name="Chapman S.B."/>
            <person name="Gainer-Dewar J."/>
            <person name="Goldberg J."/>
            <person name="Griggs A."/>
            <person name="Gujja S."/>
            <person name="Hansen M."/>
            <person name="Howarth C."/>
            <person name="Imamovic A."/>
            <person name="Ireland A."/>
            <person name="Larimer J."/>
            <person name="McCowan C."/>
            <person name="Murphy C."/>
            <person name="Pearson M."/>
            <person name="Poon T.W."/>
            <person name="Priest M."/>
            <person name="Roberts A."/>
            <person name="Saif S."/>
            <person name="Shea T."/>
            <person name="Sykes S."/>
            <person name="Wortman J."/>
            <person name="Nusbaum C."/>
            <person name="Birren B."/>
        </authorList>
    </citation>
    <scope>NUCLEOTIDE SEQUENCE [LARGE SCALE GENOMIC DNA]</scope>
    <source>
        <strain evidence="1 2">P1569</strain>
    </source>
</reference>
<proteinExistence type="predicted"/>
<keyword evidence="2" id="KW-1185">Reference proteome</keyword>
<comment type="caution">
    <text evidence="1">The sequence shown here is derived from an EMBL/GenBank/DDBJ whole genome shotgun (WGS) entry which is preliminary data.</text>
</comment>
<dbReference type="OrthoDB" id="101648at2759"/>
<organism evidence="1 2">
    <name type="scientific">Phytophthora nicotianae P1569</name>
    <dbReference type="NCBI Taxonomy" id="1317065"/>
    <lineage>
        <taxon>Eukaryota</taxon>
        <taxon>Sar</taxon>
        <taxon>Stramenopiles</taxon>
        <taxon>Oomycota</taxon>
        <taxon>Peronosporomycetes</taxon>
        <taxon>Peronosporales</taxon>
        <taxon>Peronosporaceae</taxon>
        <taxon>Phytophthora</taxon>
    </lineage>
</organism>
<gene>
    <name evidence="1" type="ORF">F443_02124</name>
</gene>
<dbReference type="EMBL" id="ANIZ01000349">
    <property type="protein sequence ID" value="ETI55181.1"/>
    <property type="molecule type" value="Genomic_DNA"/>
</dbReference>
<accession>V9FVT5</accession>